<dbReference type="Proteomes" id="UP001341840">
    <property type="component" value="Unassembled WGS sequence"/>
</dbReference>
<keyword evidence="3" id="KW-1185">Reference proteome</keyword>
<name>A0ABU6RMQ6_9FABA</name>
<dbReference type="InterPro" id="IPR002156">
    <property type="entry name" value="RNaseH_domain"/>
</dbReference>
<accession>A0ABU6RMQ6</accession>
<protein>
    <recommendedName>
        <fullName evidence="1">RNase H type-1 domain-containing protein</fullName>
    </recommendedName>
</protein>
<comment type="caution">
    <text evidence="2">The sequence shown here is derived from an EMBL/GenBank/DDBJ whole genome shotgun (WGS) entry which is preliminary data.</text>
</comment>
<gene>
    <name evidence="2" type="ORF">PIB30_066614</name>
</gene>
<dbReference type="InterPro" id="IPR053151">
    <property type="entry name" value="RNase_H-like"/>
</dbReference>
<feature type="domain" description="RNase H type-1" evidence="1">
    <location>
        <begin position="99"/>
        <end position="187"/>
    </location>
</feature>
<dbReference type="PANTHER" id="PTHR47723">
    <property type="entry name" value="OS05G0353850 PROTEIN"/>
    <property type="match status" value="1"/>
</dbReference>
<dbReference type="Pfam" id="PF13456">
    <property type="entry name" value="RVT_3"/>
    <property type="match status" value="1"/>
</dbReference>
<reference evidence="2 3" key="1">
    <citation type="journal article" date="2023" name="Plants (Basel)">
        <title>Bridging the Gap: Combining Genomics and Transcriptomics Approaches to Understand Stylosanthes scabra, an Orphan Legume from the Brazilian Caatinga.</title>
        <authorList>
            <person name="Ferreira-Neto J.R.C."/>
            <person name="da Silva M.D."/>
            <person name="Binneck E."/>
            <person name="de Melo N.F."/>
            <person name="da Silva R.H."/>
            <person name="de Melo A.L.T.M."/>
            <person name="Pandolfi V."/>
            <person name="Bustamante F.O."/>
            <person name="Brasileiro-Vidal A.C."/>
            <person name="Benko-Iseppon A.M."/>
        </authorList>
    </citation>
    <scope>NUCLEOTIDE SEQUENCE [LARGE SCALE GENOMIC DNA]</scope>
    <source>
        <tissue evidence="2">Leaves</tissue>
    </source>
</reference>
<dbReference type="EMBL" id="JASCZI010030890">
    <property type="protein sequence ID" value="MED6125224.1"/>
    <property type="molecule type" value="Genomic_DNA"/>
</dbReference>
<proteinExistence type="predicted"/>
<sequence length="214" mass="24479">MASFCCRRGFVSSDSCTRCHSAVETSLHCLRDCPFARDIWSKMGFTPSPLNMQQLDCSRYRNNAIFNQHDPWAPANITFDWIPPAASAVKLNCDASTISASSVLGDELLAIWKDLLLEWEAGYKEIICETDCHETYILLKDHNIPFCSAESILILRIQEILLRPWRVELALIQRTANQVADALAKHAIKQRLVYVEWLLPWDDVQHNIDLDMKT</sequence>
<evidence type="ECO:0000313" key="2">
    <source>
        <dbReference type="EMBL" id="MED6125224.1"/>
    </source>
</evidence>
<evidence type="ECO:0000259" key="1">
    <source>
        <dbReference type="Pfam" id="PF13456"/>
    </source>
</evidence>
<dbReference type="PANTHER" id="PTHR47723:SF19">
    <property type="entry name" value="POLYNUCLEOTIDYL TRANSFERASE, RIBONUCLEASE H-LIKE SUPERFAMILY PROTEIN"/>
    <property type="match status" value="1"/>
</dbReference>
<evidence type="ECO:0000313" key="3">
    <source>
        <dbReference type="Proteomes" id="UP001341840"/>
    </source>
</evidence>
<organism evidence="2 3">
    <name type="scientific">Stylosanthes scabra</name>
    <dbReference type="NCBI Taxonomy" id="79078"/>
    <lineage>
        <taxon>Eukaryota</taxon>
        <taxon>Viridiplantae</taxon>
        <taxon>Streptophyta</taxon>
        <taxon>Embryophyta</taxon>
        <taxon>Tracheophyta</taxon>
        <taxon>Spermatophyta</taxon>
        <taxon>Magnoliopsida</taxon>
        <taxon>eudicotyledons</taxon>
        <taxon>Gunneridae</taxon>
        <taxon>Pentapetalae</taxon>
        <taxon>rosids</taxon>
        <taxon>fabids</taxon>
        <taxon>Fabales</taxon>
        <taxon>Fabaceae</taxon>
        <taxon>Papilionoideae</taxon>
        <taxon>50 kb inversion clade</taxon>
        <taxon>dalbergioids sensu lato</taxon>
        <taxon>Dalbergieae</taxon>
        <taxon>Pterocarpus clade</taxon>
        <taxon>Stylosanthes</taxon>
    </lineage>
</organism>
<dbReference type="InterPro" id="IPR044730">
    <property type="entry name" value="RNase_H-like_dom_plant"/>
</dbReference>
<dbReference type="CDD" id="cd06222">
    <property type="entry name" value="RNase_H_like"/>
    <property type="match status" value="1"/>
</dbReference>